<gene>
    <name evidence="8" type="ORF">KO481_34025</name>
</gene>
<dbReference type="Proteomes" id="UP000733379">
    <property type="component" value="Unassembled WGS sequence"/>
</dbReference>
<dbReference type="PANTHER" id="PTHR46696:SF1">
    <property type="entry name" value="CYTOCHROME P450 YJIB-RELATED"/>
    <property type="match status" value="1"/>
</dbReference>
<protein>
    <submittedName>
        <fullName evidence="8">Cytochrome P450</fullName>
    </submittedName>
</protein>
<feature type="region of interest" description="Disordered" evidence="7">
    <location>
        <begin position="1"/>
        <end position="21"/>
    </location>
</feature>
<evidence type="ECO:0000256" key="3">
    <source>
        <dbReference type="ARBA" id="ARBA00022723"/>
    </source>
</evidence>
<dbReference type="Gene3D" id="1.10.630.10">
    <property type="entry name" value="Cytochrome P450"/>
    <property type="match status" value="1"/>
</dbReference>
<keyword evidence="5" id="KW-0408">Iron</keyword>
<dbReference type="PROSITE" id="PS00086">
    <property type="entry name" value="CYTOCHROME_P450"/>
    <property type="match status" value="1"/>
</dbReference>
<dbReference type="InterPro" id="IPR036396">
    <property type="entry name" value="Cyt_P450_sf"/>
</dbReference>
<dbReference type="InterPro" id="IPR017972">
    <property type="entry name" value="Cyt_P450_CS"/>
</dbReference>
<keyword evidence="9" id="KW-1185">Reference proteome</keyword>
<comment type="caution">
    <text evidence="8">The sequence shown here is derived from an EMBL/GenBank/DDBJ whole genome shotgun (WGS) entry which is preliminary data.</text>
</comment>
<dbReference type="SUPFAM" id="SSF48264">
    <property type="entry name" value="Cytochrome P450"/>
    <property type="match status" value="1"/>
</dbReference>
<comment type="similarity">
    <text evidence="1">Belongs to the cytochrome P450 family.</text>
</comment>
<evidence type="ECO:0000313" key="8">
    <source>
        <dbReference type="EMBL" id="MBU3066526.1"/>
    </source>
</evidence>
<dbReference type="EMBL" id="JAHKNI010000015">
    <property type="protein sequence ID" value="MBU3066526.1"/>
    <property type="molecule type" value="Genomic_DNA"/>
</dbReference>
<dbReference type="InterPro" id="IPR002397">
    <property type="entry name" value="Cyt_P450_B"/>
</dbReference>
<evidence type="ECO:0000313" key="9">
    <source>
        <dbReference type="Proteomes" id="UP000733379"/>
    </source>
</evidence>
<sequence>MPPPPTCPAGRGSPSGADGPPVPLYVPEFAADPHRYYREMRARFGSLAPVELAPGVPATLVIGYRAALRILNDPDHFPADPRTWEQNIPAECPILPIMQWRPISSRSAGSDFARYRSAVTASIDAMDLHSVHGTVERIALSLIDRFSADGTADLLRQYAAPLGSEVAAALLGCPPEIGQRIGAALAAMFDGIGAEEGNRLFGEAVVELVQLKQAEPGNDVTTRLLRHPSGLGLEEVVNHAASFCATIFELQQNLIANTLLPILSNDGLGDVVAGGNLSTRDALDAVLFDDPPLANMLATYPRQPILIDNFWLPAHQPVLISMAACNNDPAIRTDDLVGNRSHLAWGAGPHACPGRSMAYLIAQDAIDQLLDMLPDMRLTFPAGRPVWRPGPFHRALESLPVEFTPTPPVAATSSLREGPQPPAR</sequence>
<keyword evidence="2" id="KW-0349">Heme</keyword>
<evidence type="ECO:0000256" key="5">
    <source>
        <dbReference type="ARBA" id="ARBA00023004"/>
    </source>
</evidence>
<evidence type="ECO:0000256" key="7">
    <source>
        <dbReference type="SAM" id="MobiDB-lite"/>
    </source>
</evidence>
<evidence type="ECO:0000256" key="1">
    <source>
        <dbReference type="ARBA" id="ARBA00010617"/>
    </source>
</evidence>
<name>A0ABS6B9W0_9NOCA</name>
<organism evidence="8 9">
    <name type="scientific">Nocardia albiluteola</name>
    <dbReference type="NCBI Taxonomy" id="2842303"/>
    <lineage>
        <taxon>Bacteria</taxon>
        <taxon>Bacillati</taxon>
        <taxon>Actinomycetota</taxon>
        <taxon>Actinomycetes</taxon>
        <taxon>Mycobacteriales</taxon>
        <taxon>Nocardiaceae</taxon>
        <taxon>Nocardia</taxon>
    </lineage>
</organism>
<evidence type="ECO:0000256" key="4">
    <source>
        <dbReference type="ARBA" id="ARBA00023002"/>
    </source>
</evidence>
<reference evidence="8 9" key="1">
    <citation type="submission" date="2021-06" db="EMBL/GenBank/DDBJ databases">
        <title>Actinomycetes sequencing.</title>
        <authorList>
            <person name="Shan Q."/>
        </authorList>
    </citation>
    <scope>NUCLEOTIDE SEQUENCE [LARGE SCALE GENOMIC DNA]</scope>
    <source>
        <strain evidence="8 9">NEAU-G5</strain>
    </source>
</reference>
<dbReference type="PRINTS" id="PR00359">
    <property type="entry name" value="BP450"/>
</dbReference>
<evidence type="ECO:0000256" key="6">
    <source>
        <dbReference type="ARBA" id="ARBA00023033"/>
    </source>
</evidence>
<keyword evidence="3" id="KW-0479">Metal-binding</keyword>
<feature type="region of interest" description="Disordered" evidence="7">
    <location>
        <begin position="403"/>
        <end position="424"/>
    </location>
</feature>
<accession>A0ABS6B9W0</accession>
<dbReference type="PANTHER" id="PTHR46696">
    <property type="entry name" value="P450, PUTATIVE (EUROFUNG)-RELATED"/>
    <property type="match status" value="1"/>
</dbReference>
<keyword evidence="6" id="KW-0503">Monooxygenase</keyword>
<keyword evidence="4" id="KW-0560">Oxidoreductase</keyword>
<evidence type="ECO:0000256" key="2">
    <source>
        <dbReference type="ARBA" id="ARBA00022617"/>
    </source>
</evidence>
<proteinExistence type="inferred from homology"/>